<name>A0A077X0L3_9FUNG</name>
<dbReference type="InterPro" id="IPR002067">
    <property type="entry name" value="MCP"/>
</dbReference>
<evidence type="ECO:0000256" key="1">
    <source>
        <dbReference type="ARBA" id="ARBA00004225"/>
    </source>
</evidence>
<comment type="similarity">
    <text evidence="2 10">Belongs to the mitochondrial carrier (TC 2.A.29) family.</text>
</comment>
<reference evidence="11" key="1">
    <citation type="journal article" date="2014" name="Genome Announc.">
        <title>De novo whole-genome sequence and genome annotation of Lichtheimia ramosa.</title>
        <authorList>
            <person name="Linde J."/>
            <person name="Schwartze V."/>
            <person name="Binder U."/>
            <person name="Lass-Florl C."/>
            <person name="Voigt K."/>
            <person name="Horn F."/>
        </authorList>
    </citation>
    <scope>NUCLEOTIDE SEQUENCE</scope>
    <source>
        <strain evidence="11">JMRC FSU:6197</strain>
    </source>
</reference>
<dbReference type="GO" id="GO:0031966">
    <property type="term" value="C:mitochondrial membrane"/>
    <property type="evidence" value="ECO:0007669"/>
    <property type="project" value="UniProtKB-SubCell"/>
</dbReference>
<comment type="subcellular location">
    <subcellularLocation>
        <location evidence="1">Mitochondrion membrane</location>
        <topology evidence="1">Multi-pass membrane protein</topology>
    </subcellularLocation>
</comment>
<evidence type="ECO:0000256" key="8">
    <source>
        <dbReference type="ARBA" id="ARBA00023136"/>
    </source>
</evidence>
<keyword evidence="3 10" id="KW-0813">Transport</keyword>
<proteinExistence type="inferred from homology"/>
<keyword evidence="8 9" id="KW-0472">Membrane</keyword>
<dbReference type="InterPro" id="IPR023395">
    <property type="entry name" value="MCP_dom_sf"/>
</dbReference>
<dbReference type="PRINTS" id="PR00926">
    <property type="entry name" value="MITOCARRIER"/>
</dbReference>
<keyword evidence="4 9" id="KW-0812">Transmembrane</keyword>
<protein>
    <submittedName>
        <fullName evidence="11">Uncharacterized protein</fullName>
    </submittedName>
</protein>
<evidence type="ECO:0000256" key="2">
    <source>
        <dbReference type="ARBA" id="ARBA00006375"/>
    </source>
</evidence>
<feature type="repeat" description="Solcar" evidence="9">
    <location>
        <begin position="110"/>
        <end position="196"/>
    </location>
</feature>
<dbReference type="SUPFAM" id="SSF103506">
    <property type="entry name" value="Mitochondrial carrier"/>
    <property type="match status" value="1"/>
</dbReference>
<evidence type="ECO:0000256" key="4">
    <source>
        <dbReference type="ARBA" id="ARBA00022692"/>
    </source>
</evidence>
<dbReference type="InterPro" id="IPR049563">
    <property type="entry name" value="TXTP-like"/>
</dbReference>
<dbReference type="Gene3D" id="1.50.40.10">
    <property type="entry name" value="Mitochondrial carrier domain"/>
    <property type="match status" value="1"/>
</dbReference>
<dbReference type="FunFam" id="1.50.40.10:FF:000007">
    <property type="entry name" value="Mitochondrial tricarboxylate transport protein-like"/>
    <property type="match status" value="1"/>
</dbReference>
<sequence>MASKQKKDPVFSLISGTVAGAVEGVITYPTEYVKTRLQLQAGGKLQPGEPRFKGPIDCLVQTYRTRGFTAIYTGVGALAIGNAAKAGVRFLTYDQIANQLRDKDGKLSGVRSLLAGLGAGMTEAALVVTPSETIKTKLIHDKNSASPKYNGLVHGTRLIIKEEGLSGIYRGLGPVMARQGANSAVRFSCYSTIKTSLQNFRGQGDVPLPSGYTFLAGAIAGIVTVYSTMPLDVIKTRMQGLDAKVLYKNSIDCLVKVVKENGVLSLWKGATPRLARLIFSGGIVFTVYENVYTGLSYLKH</sequence>
<dbReference type="EMBL" id="LK023368">
    <property type="protein sequence ID" value="CDS12763.1"/>
    <property type="molecule type" value="Genomic_DNA"/>
</dbReference>
<evidence type="ECO:0000256" key="5">
    <source>
        <dbReference type="ARBA" id="ARBA00022737"/>
    </source>
</evidence>
<feature type="repeat" description="Solcar" evidence="9">
    <location>
        <begin position="7"/>
        <end position="99"/>
    </location>
</feature>
<dbReference type="AlphaFoldDB" id="A0A077X0L3"/>
<dbReference type="GO" id="GO:0006843">
    <property type="term" value="P:mitochondrial citrate transmembrane transport"/>
    <property type="evidence" value="ECO:0007669"/>
    <property type="project" value="TreeGrafter"/>
</dbReference>
<evidence type="ECO:0000256" key="10">
    <source>
        <dbReference type="RuleBase" id="RU000488"/>
    </source>
</evidence>
<organism evidence="11">
    <name type="scientific">Lichtheimia ramosa</name>
    <dbReference type="NCBI Taxonomy" id="688394"/>
    <lineage>
        <taxon>Eukaryota</taxon>
        <taxon>Fungi</taxon>
        <taxon>Fungi incertae sedis</taxon>
        <taxon>Mucoromycota</taxon>
        <taxon>Mucoromycotina</taxon>
        <taxon>Mucoromycetes</taxon>
        <taxon>Mucorales</taxon>
        <taxon>Lichtheimiaceae</taxon>
        <taxon>Lichtheimia</taxon>
    </lineage>
</organism>
<dbReference type="GO" id="GO:0071913">
    <property type="term" value="F:citrate secondary active transmembrane transporter activity"/>
    <property type="evidence" value="ECO:0007669"/>
    <property type="project" value="TreeGrafter"/>
</dbReference>
<evidence type="ECO:0000256" key="7">
    <source>
        <dbReference type="ARBA" id="ARBA00023128"/>
    </source>
</evidence>
<accession>A0A077X0L3</accession>
<dbReference type="Pfam" id="PF00153">
    <property type="entry name" value="Mito_carr"/>
    <property type="match status" value="3"/>
</dbReference>
<dbReference type="InterPro" id="IPR018108">
    <property type="entry name" value="MCP_transmembrane"/>
</dbReference>
<evidence type="ECO:0000256" key="9">
    <source>
        <dbReference type="PROSITE-ProRule" id="PRU00282"/>
    </source>
</evidence>
<keyword evidence="5" id="KW-0677">Repeat</keyword>
<dbReference type="PANTHER" id="PTHR45788:SF4">
    <property type="entry name" value="TRICARBOXYLATE TRANSPORT PROTEIN, MITOCHONDRIAL"/>
    <property type="match status" value="1"/>
</dbReference>
<feature type="repeat" description="Solcar" evidence="9">
    <location>
        <begin position="208"/>
        <end position="294"/>
    </location>
</feature>
<keyword evidence="6" id="KW-1133">Transmembrane helix</keyword>
<dbReference type="PANTHER" id="PTHR45788">
    <property type="entry name" value="SUCCINATE/FUMARATE MITOCHONDRIAL TRANSPORTER-RELATED"/>
    <property type="match status" value="1"/>
</dbReference>
<evidence type="ECO:0000313" key="11">
    <source>
        <dbReference type="EMBL" id="CDS12763.1"/>
    </source>
</evidence>
<dbReference type="OrthoDB" id="44467at2759"/>
<evidence type="ECO:0000256" key="6">
    <source>
        <dbReference type="ARBA" id="ARBA00022989"/>
    </source>
</evidence>
<evidence type="ECO:0000256" key="3">
    <source>
        <dbReference type="ARBA" id="ARBA00022448"/>
    </source>
</evidence>
<dbReference type="PROSITE" id="PS50920">
    <property type="entry name" value="SOLCAR"/>
    <property type="match status" value="3"/>
</dbReference>
<keyword evidence="7" id="KW-0496">Mitochondrion</keyword>
<gene>
    <name evidence="11" type="ORF">LRAMOSA04947</name>
</gene>